<dbReference type="PANTHER" id="PTHR12586:SF1">
    <property type="entry name" value="CDP-DIACYLGLYCEROL--GLYCEROL-3-PHOSPHATE 3-PHOSPHATIDYLTRANSFERASE, MITOCHONDRIAL"/>
    <property type="match status" value="1"/>
</dbReference>
<accession>A0A0L7RF40</accession>
<dbReference type="CDD" id="cd09137">
    <property type="entry name" value="PLDc_PGS1_euk_2"/>
    <property type="match status" value="1"/>
</dbReference>
<dbReference type="EC" id="2.7.8.5" evidence="11"/>
<name>A0A0L7RF40_9HYME</name>
<evidence type="ECO:0000256" key="8">
    <source>
        <dbReference type="ARBA" id="ARBA00023209"/>
    </source>
</evidence>
<dbReference type="UniPathway" id="UPA00084">
    <property type="reaction ID" value="UER00503"/>
</dbReference>
<keyword evidence="11" id="KW-0496">Mitochondrion</keyword>
<organism evidence="13 14">
    <name type="scientific">Habropoda laboriosa</name>
    <dbReference type="NCBI Taxonomy" id="597456"/>
    <lineage>
        <taxon>Eukaryota</taxon>
        <taxon>Metazoa</taxon>
        <taxon>Ecdysozoa</taxon>
        <taxon>Arthropoda</taxon>
        <taxon>Hexapoda</taxon>
        <taxon>Insecta</taxon>
        <taxon>Pterygota</taxon>
        <taxon>Neoptera</taxon>
        <taxon>Endopterygota</taxon>
        <taxon>Hymenoptera</taxon>
        <taxon>Apocrita</taxon>
        <taxon>Aculeata</taxon>
        <taxon>Apoidea</taxon>
        <taxon>Anthophila</taxon>
        <taxon>Apidae</taxon>
        <taxon>Habropoda</taxon>
    </lineage>
</organism>
<keyword evidence="14" id="KW-1185">Reference proteome</keyword>
<comment type="similarity">
    <text evidence="3 11">Belongs to the CDP-alcohol phosphatidyltransferase class-II family.</text>
</comment>
<comment type="subcellular location">
    <subcellularLocation>
        <location evidence="11">Mitochondrion</location>
    </subcellularLocation>
</comment>
<keyword evidence="5 11" id="KW-0808">Transferase</keyword>
<dbReference type="PROSITE" id="PS50035">
    <property type="entry name" value="PLD"/>
    <property type="match status" value="1"/>
</dbReference>
<dbReference type="PANTHER" id="PTHR12586">
    <property type="entry name" value="CDP-DIACYLGLYCEROL--SERINE O-PHOSPHATIDYLTRANSFERASE"/>
    <property type="match status" value="1"/>
</dbReference>
<dbReference type="STRING" id="597456.A0A0L7RF40"/>
<dbReference type="CDD" id="cd09135">
    <property type="entry name" value="PLDc_PGS1_euk_1"/>
    <property type="match status" value="1"/>
</dbReference>
<keyword evidence="7 11" id="KW-0443">Lipid metabolism</keyword>
<dbReference type="SUPFAM" id="SSF56024">
    <property type="entry name" value="Phospholipase D/nuclease"/>
    <property type="match status" value="1"/>
</dbReference>
<keyword evidence="4 11" id="KW-0444">Lipid biosynthesis</keyword>
<dbReference type="GO" id="GO:0008444">
    <property type="term" value="F:CDP-diacylglycerol-glycerol-3-phosphate 3-phosphatidyltransferase activity"/>
    <property type="evidence" value="ECO:0007669"/>
    <property type="project" value="UniProtKB-EC"/>
</dbReference>
<dbReference type="InterPro" id="IPR016270">
    <property type="entry name" value="PGS1"/>
</dbReference>
<dbReference type="Pfam" id="PF00614">
    <property type="entry name" value="PLDc"/>
    <property type="match status" value="1"/>
</dbReference>
<evidence type="ECO:0000256" key="4">
    <source>
        <dbReference type="ARBA" id="ARBA00022516"/>
    </source>
</evidence>
<reference evidence="13 14" key="1">
    <citation type="submission" date="2015-07" db="EMBL/GenBank/DDBJ databases">
        <title>The genome of Habropoda laboriosa.</title>
        <authorList>
            <person name="Pan H."/>
            <person name="Kapheim K."/>
        </authorList>
    </citation>
    <scope>NUCLEOTIDE SEQUENCE [LARGE SCALE GENOMIC DNA]</scope>
    <source>
        <strain evidence="13">0110345459</strain>
    </source>
</reference>
<protein>
    <recommendedName>
        <fullName evidence="11">CDP-diacylglycerol--glycerol-3-phosphate 3-phosphatidyltransferase</fullName>
        <ecNumber evidence="11">2.7.8.5</ecNumber>
    </recommendedName>
</protein>
<dbReference type="OrthoDB" id="10250191at2759"/>
<dbReference type="Gene3D" id="3.30.870.10">
    <property type="entry name" value="Endonuclease Chain A"/>
    <property type="match status" value="2"/>
</dbReference>
<evidence type="ECO:0000256" key="6">
    <source>
        <dbReference type="ARBA" id="ARBA00022737"/>
    </source>
</evidence>
<dbReference type="Proteomes" id="UP000053825">
    <property type="component" value="Unassembled WGS sequence"/>
</dbReference>
<dbReference type="InterPro" id="IPR001736">
    <property type="entry name" value="PLipase_D/transphosphatidylase"/>
</dbReference>
<comment type="catalytic activity">
    <reaction evidence="10 11">
        <text>a CDP-1,2-diacyl-sn-glycerol + sn-glycerol 3-phosphate = a 1,2-diacyl-sn-glycero-3-phospho-(1'-sn-glycero-3'-phosphate) + CMP + H(+)</text>
        <dbReference type="Rhea" id="RHEA:12593"/>
        <dbReference type="ChEBI" id="CHEBI:15378"/>
        <dbReference type="ChEBI" id="CHEBI:57597"/>
        <dbReference type="ChEBI" id="CHEBI:58332"/>
        <dbReference type="ChEBI" id="CHEBI:60110"/>
        <dbReference type="ChEBI" id="CHEBI:60377"/>
        <dbReference type="EC" id="2.7.8.5"/>
    </reaction>
</comment>
<proteinExistence type="inferred from homology"/>
<evidence type="ECO:0000256" key="7">
    <source>
        <dbReference type="ARBA" id="ARBA00023098"/>
    </source>
</evidence>
<gene>
    <name evidence="13" type="ORF">WH47_09392</name>
</gene>
<dbReference type="GO" id="GO:0005524">
    <property type="term" value="F:ATP binding"/>
    <property type="evidence" value="ECO:0007669"/>
    <property type="project" value="UniProtKB-KW"/>
</dbReference>
<evidence type="ECO:0000256" key="10">
    <source>
        <dbReference type="ARBA" id="ARBA00048586"/>
    </source>
</evidence>
<dbReference type="GO" id="GO:0005739">
    <property type="term" value="C:mitochondrion"/>
    <property type="evidence" value="ECO:0007669"/>
    <property type="project" value="UniProtKB-SubCell"/>
</dbReference>
<comment type="pathway">
    <text evidence="2 11">Phospholipid metabolism; phosphatidylglycerol biosynthesis; phosphatidylglycerol from CDP-diacylglycerol: step 1/2.</text>
</comment>
<keyword evidence="11" id="KW-0067">ATP-binding</keyword>
<dbReference type="PIRSF" id="PIRSF000850">
    <property type="entry name" value="Phospholipase_D_PSS"/>
    <property type="match status" value="1"/>
</dbReference>
<dbReference type="GO" id="GO:0032049">
    <property type="term" value="P:cardiolipin biosynthetic process"/>
    <property type="evidence" value="ECO:0007669"/>
    <property type="project" value="InterPro"/>
</dbReference>
<evidence type="ECO:0000256" key="5">
    <source>
        <dbReference type="ARBA" id="ARBA00022679"/>
    </source>
</evidence>
<keyword evidence="9 11" id="KW-1208">Phospholipid metabolism</keyword>
<keyword evidence="11" id="KW-0547">Nucleotide-binding</keyword>
<evidence type="ECO:0000256" key="1">
    <source>
        <dbReference type="ARBA" id="ARBA00003537"/>
    </source>
</evidence>
<evidence type="ECO:0000256" key="9">
    <source>
        <dbReference type="ARBA" id="ARBA00023264"/>
    </source>
</evidence>
<evidence type="ECO:0000313" key="13">
    <source>
        <dbReference type="EMBL" id="KOC69434.1"/>
    </source>
</evidence>
<feature type="domain" description="PLD phosphodiesterase" evidence="12">
    <location>
        <begin position="151"/>
        <end position="177"/>
    </location>
</feature>
<evidence type="ECO:0000259" key="12">
    <source>
        <dbReference type="PROSITE" id="PS50035"/>
    </source>
</evidence>
<evidence type="ECO:0000256" key="2">
    <source>
        <dbReference type="ARBA" id="ARBA00005042"/>
    </source>
</evidence>
<comment type="function">
    <text evidence="1 11">Functions in the biosynthesis of the anionic phospholipids phosphatidylglycerol and cardiolipin.</text>
</comment>
<evidence type="ECO:0000313" key="14">
    <source>
        <dbReference type="Proteomes" id="UP000053825"/>
    </source>
</evidence>
<dbReference type="EMBL" id="KQ414608">
    <property type="protein sequence ID" value="KOC69434.1"/>
    <property type="molecule type" value="Genomic_DNA"/>
</dbReference>
<evidence type="ECO:0000256" key="3">
    <source>
        <dbReference type="ARBA" id="ARBA00010682"/>
    </source>
</evidence>
<keyword evidence="6" id="KW-0677">Repeat</keyword>
<dbReference type="SMART" id="SM00155">
    <property type="entry name" value="PLDc"/>
    <property type="match status" value="2"/>
</dbReference>
<sequence length="476" mass="54362">MVAEEKDLESETVQFEEHTLTWLHKSSPCFPMNGSKIKIIHEPSVFYSTLIEKCKNAKKRITFASLYLGTGKLESNLVNAIDQALSTSNGNVEVNILLDFMRGSRGKPNSCKMLEPLLNGKYGHCCQIFLYHTPKLRGFLKMIIPDRFNELVGLQHMKLYMIDDDIIISGANLSNDYFTNRQDRYFVLEDCKKLCDFYNELVQRVGEFSFVLQPDGTATLNSTINVHPLKNPTEFIQEAAYSVKTLFQRELQECSDLKKIGKNLDADTWVFPSIQMGQLNIYHDSHITLKLLQTASTGTTLKLATGYFNLTSEYSEALLRHCQGTCHLLTAHPTANGFFSAKGVAGSIPAAYTKIEESFFKYCDNLGQQNRVTLWEFIKPGWTYHAKGLWYSLPDQEKPCLTLIGSPNFGYRSVKKDLETQIAIVTKNKNLQNELQKEHERLFSCAKRVTKNTFFEQDRIPPTWVCAAVALFRYYF</sequence>
<evidence type="ECO:0000256" key="11">
    <source>
        <dbReference type="RuleBase" id="RU365024"/>
    </source>
</evidence>
<dbReference type="AlphaFoldDB" id="A0A0L7RF40"/>
<keyword evidence="8 11" id="KW-0594">Phospholipid biosynthesis</keyword>